<evidence type="ECO:0000313" key="2">
    <source>
        <dbReference type="Proteomes" id="UP000324831"/>
    </source>
</evidence>
<gene>
    <name evidence="1" type="ORF">MHSWG343_06680</name>
</gene>
<organism evidence="1 2">
    <name type="scientific">Candidatus Mycoplasma haematohominis</name>
    <dbReference type="NCBI Taxonomy" id="1494318"/>
    <lineage>
        <taxon>Bacteria</taxon>
        <taxon>Bacillati</taxon>
        <taxon>Mycoplasmatota</taxon>
        <taxon>Mollicutes</taxon>
        <taxon>Mycoplasmataceae</taxon>
        <taxon>Mycoplasma</taxon>
    </lineage>
</organism>
<protein>
    <submittedName>
        <fullName evidence="1">Uncharacterized protein</fullName>
    </submittedName>
</protein>
<reference evidence="1 2" key="1">
    <citation type="submission" date="2019-01" db="EMBL/GenBank/DDBJ databases">
        <title>Draft genome sequences of Candidatus Mycoplasma haemohominis SWG34-3 identified from a patient with pyrexia, anemia and liver dysfunction.</title>
        <authorList>
            <person name="Sekizuka T."/>
            <person name="Hattori N."/>
            <person name="Katano H."/>
            <person name="Takuma T."/>
            <person name="Ito T."/>
            <person name="Arai N."/>
            <person name="Yanai R."/>
            <person name="Ishii S."/>
            <person name="Miura Y."/>
            <person name="Tokunaga T."/>
            <person name="Watanabe H."/>
            <person name="Nomura N."/>
            <person name="Eguchi J."/>
            <person name="Arai T."/>
            <person name="Hasegawa H."/>
            <person name="Nakamaki T."/>
            <person name="Wakita T."/>
            <person name="Niki Y."/>
            <person name="Kuroda M."/>
        </authorList>
    </citation>
    <scope>NUCLEOTIDE SEQUENCE [LARGE SCALE GENOMIC DNA]</scope>
    <source>
        <strain evidence="1">SWG34-3</strain>
    </source>
</reference>
<sequence>MSLPKLAAGGGAALVIASGGYGISTLFNKGMPDYSSISESAKKDKYVDSYFDYFVSAENNDPWWDWVYKERYSSKGQTSPGKMFEGVTSGSEGNNSIKVKCGDVYEKTNNEINTSDTAENSKYSEADIWRYCTAVNKKPTNIPSEGESEKYDNGTYGATNKGKLVAVNDASNDSFWQEQQRLFFKTEKKSNRSGAHAKGTSGTFFKDLWNAKKGSLKETCRLAYKELENATGADKKVHKEDLFKFCSLKGKE</sequence>
<accession>A0A478FQ67</accession>
<evidence type="ECO:0000313" key="1">
    <source>
        <dbReference type="EMBL" id="GCE63668.1"/>
    </source>
</evidence>
<dbReference type="AlphaFoldDB" id="A0A478FQ67"/>
<name>A0A478FQ67_9MOLU</name>
<dbReference type="EMBL" id="BIMN01000003">
    <property type="protein sequence ID" value="GCE63668.1"/>
    <property type="molecule type" value="Genomic_DNA"/>
</dbReference>
<proteinExistence type="predicted"/>
<dbReference type="Proteomes" id="UP000324831">
    <property type="component" value="Unassembled WGS sequence"/>
</dbReference>
<comment type="caution">
    <text evidence="1">The sequence shown here is derived from an EMBL/GenBank/DDBJ whole genome shotgun (WGS) entry which is preliminary data.</text>
</comment>